<name>F0R4C3_PHOSB</name>
<sequence>MFSTKSLISKMNIKHLKKLSLYFVIVLAIVLVCGFTGLVIKEADKGTFYDLTTPEALSLCLQLELVACTALIPYSLSVAAFLSFWAMSDEKWTGFFRNTAIGLVLVLPLSAMTYYYDWFVRPETKAAYAVKAVEIKQTYPQELADTFRIDPEKILYDMPMVMPKAKLIARIDSLKASFEADVDTCGLLLSMLPDTLASAAYDSYQLETMGVAYQYAAHPAVGEDSLMFIAHTELYRHAITAWETSSALQRHQEEYSGRTVNTLSIYIVYILFALLGYLLRYKPMKKILMVVAVGIAALWVYHEIGAIVQKHAKEASRVSRQFVDDTYKEIEGIREKERNMDEH</sequence>
<dbReference type="Proteomes" id="UP000007486">
    <property type="component" value="Chromosome"/>
</dbReference>
<feature type="transmembrane region" description="Helical" evidence="1">
    <location>
        <begin position="263"/>
        <end position="280"/>
    </location>
</feature>
<accession>F0R4C3</accession>
<dbReference type="KEGG" id="bsa:Bacsa_3216"/>
<dbReference type="AlphaFoldDB" id="F0R4C3"/>
<evidence type="ECO:0000313" key="2">
    <source>
        <dbReference type="EMBL" id="ADY37743.1"/>
    </source>
</evidence>
<keyword evidence="3" id="KW-1185">Reference proteome</keyword>
<organism evidence="2 3">
    <name type="scientific">Phocaeicola salanitronis (strain DSM 18170 / JCM 13657 / CCUG 60908 / BL78)</name>
    <name type="common">Bacteroides salanitronis</name>
    <dbReference type="NCBI Taxonomy" id="667015"/>
    <lineage>
        <taxon>Bacteria</taxon>
        <taxon>Pseudomonadati</taxon>
        <taxon>Bacteroidota</taxon>
        <taxon>Bacteroidia</taxon>
        <taxon>Bacteroidales</taxon>
        <taxon>Bacteroidaceae</taxon>
        <taxon>Phocaeicola</taxon>
    </lineage>
</organism>
<evidence type="ECO:0000256" key="1">
    <source>
        <dbReference type="SAM" id="Phobius"/>
    </source>
</evidence>
<protein>
    <recommendedName>
        <fullName evidence="4">Transmembrane protein</fullName>
    </recommendedName>
</protein>
<evidence type="ECO:0008006" key="4">
    <source>
        <dbReference type="Google" id="ProtNLM"/>
    </source>
</evidence>
<keyword evidence="1" id="KW-0812">Transmembrane</keyword>
<keyword evidence="1" id="KW-0472">Membrane</keyword>
<feature type="transmembrane region" description="Helical" evidence="1">
    <location>
        <begin position="99"/>
        <end position="116"/>
    </location>
</feature>
<proteinExistence type="predicted"/>
<dbReference type="HOGENOM" id="CLU_808116_0_0_10"/>
<keyword evidence="1" id="KW-1133">Transmembrane helix</keyword>
<gene>
    <name evidence="2" type="ordered locus">Bacsa_3216</name>
</gene>
<feature type="transmembrane region" description="Helical" evidence="1">
    <location>
        <begin position="287"/>
        <end position="308"/>
    </location>
</feature>
<dbReference type="eggNOG" id="ENOG5032PDF">
    <property type="taxonomic scope" value="Bacteria"/>
</dbReference>
<evidence type="ECO:0000313" key="3">
    <source>
        <dbReference type="Proteomes" id="UP000007486"/>
    </source>
</evidence>
<feature type="transmembrane region" description="Helical" evidence="1">
    <location>
        <begin position="61"/>
        <end position="87"/>
    </location>
</feature>
<dbReference type="STRING" id="667015.Bacsa_3216"/>
<dbReference type="EMBL" id="CP002530">
    <property type="protein sequence ID" value="ADY37743.1"/>
    <property type="molecule type" value="Genomic_DNA"/>
</dbReference>
<reference evidence="2 3" key="1">
    <citation type="journal article" date="2011" name="Stand. Genomic Sci.">
        <title>Complete genome sequence of Bacteroides salanitronis type strain (BL78).</title>
        <authorList>
            <person name="Gronow S."/>
            <person name="Held B."/>
            <person name="Lucas S."/>
            <person name="Lapidus A."/>
            <person name="Del Rio T.G."/>
            <person name="Nolan M."/>
            <person name="Tice H."/>
            <person name="Deshpande S."/>
            <person name="Cheng J.F."/>
            <person name="Pitluck S."/>
            <person name="Liolios K."/>
            <person name="Pagani I."/>
            <person name="Ivanova N."/>
            <person name="Mavromatis K."/>
            <person name="Pati A."/>
            <person name="Tapia R."/>
            <person name="Han C."/>
            <person name="Goodwin L."/>
            <person name="Chen A."/>
            <person name="Palaniappan K."/>
            <person name="Land M."/>
            <person name="Hauser L."/>
            <person name="Chang Y.J."/>
            <person name="Jeffries C.D."/>
            <person name="Brambilla E.M."/>
            <person name="Rohde M."/>
            <person name="Goker M."/>
            <person name="Detter J.C."/>
            <person name="Woyke T."/>
            <person name="Bristow J."/>
            <person name="Markowitz V."/>
            <person name="Hugenholtz P."/>
            <person name="Kyrpides N.C."/>
            <person name="Klenk H.P."/>
            <person name="Eisen J.A."/>
        </authorList>
    </citation>
    <scope>NUCLEOTIDE SEQUENCE [LARGE SCALE GENOMIC DNA]</scope>
    <source>
        <strain evidence="2 3">DSM 18170</strain>
    </source>
</reference>
<feature type="transmembrane region" description="Helical" evidence="1">
    <location>
        <begin position="21"/>
        <end position="41"/>
    </location>
</feature>